<dbReference type="InterPro" id="IPR050534">
    <property type="entry name" value="Coronavir_polyprotein_1ab"/>
</dbReference>
<dbReference type="SUPFAM" id="SSF52540">
    <property type="entry name" value="P-loop containing nucleoside triphosphate hydrolases"/>
    <property type="match status" value="1"/>
</dbReference>
<name>A0A544YQB3_9ACTN</name>
<proteinExistence type="inferred from homology"/>
<evidence type="ECO:0000259" key="9">
    <source>
        <dbReference type="Pfam" id="PF13087"/>
    </source>
</evidence>
<evidence type="ECO:0000313" key="11">
    <source>
        <dbReference type="Proteomes" id="UP000316541"/>
    </source>
</evidence>
<dbReference type="Proteomes" id="UP000316541">
    <property type="component" value="Unassembled WGS sequence"/>
</dbReference>
<feature type="compositionally biased region" description="Basic residues" evidence="7">
    <location>
        <begin position="1022"/>
        <end position="1033"/>
    </location>
</feature>
<dbReference type="AlphaFoldDB" id="A0A544YQB3"/>
<dbReference type="InterPro" id="IPR047187">
    <property type="entry name" value="SF1_C_Upf1"/>
</dbReference>
<keyword evidence="6" id="KW-0175">Coiled coil</keyword>
<dbReference type="Pfam" id="PF13086">
    <property type="entry name" value="AAA_11"/>
    <property type="match status" value="1"/>
</dbReference>
<dbReference type="GO" id="GO:0005524">
    <property type="term" value="F:ATP binding"/>
    <property type="evidence" value="ECO:0007669"/>
    <property type="project" value="UniProtKB-KW"/>
</dbReference>
<gene>
    <name evidence="10" type="ORF">FLX08_22215</name>
</gene>
<keyword evidence="4" id="KW-0347">Helicase</keyword>
<dbReference type="InterPro" id="IPR041677">
    <property type="entry name" value="DNA2/NAM7_AAA_11"/>
</dbReference>
<dbReference type="GO" id="GO:0043139">
    <property type="term" value="F:5'-3' DNA helicase activity"/>
    <property type="evidence" value="ECO:0007669"/>
    <property type="project" value="TreeGrafter"/>
</dbReference>
<dbReference type="Gene3D" id="3.40.50.300">
    <property type="entry name" value="P-loop containing nucleotide triphosphate hydrolases"/>
    <property type="match status" value="2"/>
</dbReference>
<evidence type="ECO:0000256" key="4">
    <source>
        <dbReference type="ARBA" id="ARBA00022806"/>
    </source>
</evidence>
<keyword evidence="5" id="KW-0067">ATP-binding</keyword>
<reference evidence="10 11" key="1">
    <citation type="submission" date="2019-07" db="EMBL/GenBank/DDBJ databases">
        <title>Microbispora hainanensis DSM 45428.</title>
        <authorList>
            <person name="Thawai C."/>
        </authorList>
    </citation>
    <scope>NUCLEOTIDE SEQUENCE [LARGE SCALE GENOMIC DNA]</scope>
    <source>
        <strain evidence="10 11">DSM 45428</strain>
    </source>
</reference>
<protein>
    <submittedName>
        <fullName evidence="10">AAA family ATPase</fullName>
    </submittedName>
</protein>
<keyword evidence="2" id="KW-0547">Nucleotide-binding</keyword>
<evidence type="ECO:0000256" key="3">
    <source>
        <dbReference type="ARBA" id="ARBA00022801"/>
    </source>
</evidence>
<dbReference type="InterPro" id="IPR027417">
    <property type="entry name" value="P-loop_NTPase"/>
</dbReference>
<dbReference type="GO" id="GO:0016787">
    <property type="term" value="F:hydrolase activity"/>
    <property type="evidence" value="ECO:0007669"/>
    <property type="project" value="UniProtKB-KW"/>
</dbReference>
<dbReference type="CDD" id="cd18808">
    <property type="entry name" value="SF1_C_Upf1"/>
    <property type="match status" value="1"/>
</dbReference>
<evidence type="ECO:0000313" key="10">
    <source>
        <dbReference type="EMBL" id="TQS18887.1"/>
    </source>
</evidence>
<feature type="domain" description="DNA2/NAM7 helicase-like C-terminal" evidence="9">
    <location>
        <begin position="540"/>
        <end position="719"/>
    </location>
</feature>
<dbReference type="PANTHER" id="PTHR43788:SF8">
    <property type="entry name" value="DNA-BINDING PROTEIN SMUBP-2"/>
    <property type="match status" value="1"/>
</dbReference>
<keyword evidence="3" id="KW-0378">Hydrolase</keyword>
<accession>A0A544YQB3</accession>
<evidence type="ECO:0000259" key="8">
    <source>
        <dbReference type="Pfam" id="PF13086"/>
    </source>
</evidence>
<dbReference type="EMBL" id="VIRM01000028">
    <property type="protein sequence ID" value="TQS18887.1"/>
    <property type="molecule type" value="Genomic_DNA"/>
</dbReference>
<feature type="domain" description="DNA2/NAM7 helicase helicase" evidence="8">
    <location>
        <begin position="271"/>
        <end position="506"/>
    </location>
</feature>
<sequence>MADRREPKLVTVVQKALASGPVPRDALLQAVQQAGLRRIDFGLLWETCVTHGIADLDGELWVPRGRAAPVAEGPPRQEPPGQNLFEEHAAAVVRRLAEAADLPAVEPVPPIGPVPSGWAEVAAGAARALRDELKTVTNRRTQSDVPLSGGDEAGAAGRRVLMRYEAQGELGVAEGSRATLIVKELAIEVEVVSVFGNVVTLSLPPGAPTAREATLRLDLSWLLTAQSKRLDELAHGGPGFDAAAALAVVTPERGRVSTARGRLPVKALDDLNAGQRNAVELALAPTLTWLWGPPGTGKTTTVSALIATLSRRGKRVLLAAPTNAALDVAVRSLLKRMPELANGALVRLGQPADQSLAERTEGHVLIDEIAAERGAPLAQHRVEVSRRLRELRRTLNALKPDQGQLTPRQETTRLRAETEIAELQAVVRELDRSLRDVRRQICREANVVAATAHQVVLETLREISFDVVVLDEASMTSAALAMLVAGAGRGHTVIAGDFRQLPPVTVADTPAAQEWLRRSPFEKAGIASAVSEGRMPAWLAALTEQYRMREHIGHIVSTAFYPESPLVTARSVAGRAVRSRAPWANAQLVVVDTSGMKARTARRQGVFSRYNLMHAQLAAALVAGASEQTQDLALISPFAPQARLLESLLPEAHRDEWAASTVHRFQGGERDIVVYDTVDSGRGVSRLHRWFTEGHTGSEGARLLNVAASRARDHLVVISALEHLHPHGSHRDPVWTFFAHLLDRATHLPWDHLPAFSHGVTERVTSGIADRLRDDIRGAASVDMWLPGSPVRGLIELLPALRSIRGDDPESEAVNIWVEPEADGHLPTEALYARREGVNIRPCLPVLESCAVIGDVVWSAAESLLGPSTGVVLRTEHHAFADAVRRMQRRRSGSAPGSGRPGDDCGRCRRMLVRYEQGRGGSRTFATSARRVIERWWGATPGGGAAHEWMARTRCCRPRILPNHAFARLREFLAAASPARFCSTSTRRTSAGRLAAVAAGSGKSICVAGATGIGIGAATTKPARKGQVRRRGRPTSSSAAAAPIAPSEIGLDGLARFSGRRSELACAEALDDGGGGGAAGVVQVSELVFELEDLPEGLAIPSLLLDGHARNQHPARVESADARLGAAARPGGGRLQESREEVRVDPLGVGPQEGQPRAEHDPLLRDDSYRELTCSGGYDDVTRFCDDAVVRLGARLRCGAGEQVLVGDDGVARSGYVEPS</sequence>
<evidence type="ECO:0000256" key="6">
    <source>
        <dbReference type="SAM" id="Coils"/>
    </source>
</evidence>
<evidence type="ECO:0000256" key="5">
    <source>
        <dbReference type="ARBA" id="ARBA00022840"/>
    </source>
</evidence>
<dbReference type="Pfam" id="PF13087">
    <property type="entry name" value="AAA_12"/>
    <property type="match status" value="1"/>
</dbReference>
<evidence type="ECO:0000256" key="1">
    <source>
        <dbReference type="ARBA" id="ARBA00007913"/>
    </source>
</evidence>
<dbReference type="InterPro" id="IPR041679">
    <property type="entry name" value="DNA2/NAM7-like_C"/>
</dbReference>
<comment type="similarity">
    <text evidence="1">Belongs to the DNA2/NAM7 helicase family.</text>
</comment>
<evidence type="ECO:0000256" key="2">
    <source>
        <dbReference type="ARBA" id="ARBA00022741"/>
    </source>
</evidence>
<comment type="caution">
    <text evidence="10">The sequence shown here is derived from an EMBL/GenBank/DDBJ whole genome shotgun (WGS) entry which is preliminary data.</text>
</comment>
<organism evidence="10 11">
    <name type="scientific">Microbispora hainanensis</name>
    <dbReference type="NCBI Taxonomy" id="568844"/>
    <lineage>
        <taxon>Bacteria</taxon>
        <taxon>Bacillati</taxon>
        <taxon>Actinomycetota</taxon>
        <taxon>Actinomycetes</taxon>
        <taxon>Streptosporangiales</taxon>
        <taxon>Streptosporangiaceae</taxon>
        <taxon>Microbispora</taxon>
    </lineage>
</organism>
<feature type="region of interest" description="Disordered" evidence="7">
    <location>
        <begin position="1127"/>
        <end position="1164"/>
    </location>
</feature>
<dbReference type="PANTHER" id="PTHR43788">
    <property type="entry name" value="DNA2/NAM7 HELICASE FAMILY MEMBER"/>
    <property type="match status" value="1"/>
</dbReference>
<evidence type="ECO:0000256" key="7">
    <source>
        <dbReference type="SAM" id="MobiDB-lite"/>
    </source>
</evidence>
<feature type="region of interest" description="Disordered" evidence="7">
    <location>
        <begin position="1021"/>
        <end position="1041"/>
    </location>
</feature>
<feature type="coiled-coil region" evidence="6">
    <location>
        <begin position="413"/>
        <end position="440"/>
    </location>
</feature>